<protein>
    <submittedName>
        <fullName evidence="2">Uncharacterized protein</fullName>
    </submittedName>
</protein>
<dbReference type="GeneID" id="42056685"/>
<dbReference type="VEuPathDB" id="FungiDB:FPRO_11817"/>
<sequence>MDPVSEAIDGIRGEIGMDPKGIVGLHASRSSVPPSYTEHASLAPFQRG</sequence>
<gene>
    <name evidence="2" type="ORF">FPRO_11817</name>
</gene>
<dbReference type="RefSeq" id="XP_031086903.1">
    <property type="nucleotide sequence ID" value="XM_031221333.1"/>
</dbReference>
<dbReference type="Proteomes" id="UP000183971">
    <property type="component" value="Unassembled WGS sequence"/>
</dbReference>
<dbReference type="AlphaFoldDB" id="A0A1L7W134"/>
<feature type="region of interest" description="Disordered" evidence="1">
    <location>
        <begin position="28"/>
        <end position="48"/>
    </location>
</feature>
<organism evidence="2 3">
    <name type="scientific">Fusarium proliferatum (strain ET1)</name>
    <name type="common">Orchid endophyte fungus</name>
    <dbReference type="NCBI Taxonomy" id="1227346"/>
    <lineage>
        <taxon>Eukaryota</taxon>
        <taxon>Fungi</taxon>
        <taxon>Dikarya</taxon>
        <taxon>Ascomycota</taxon>
        <taxon>Pezizomycotina</taxon>
        <taxon>Sordariomycetes</taxon>
        <taxon>Hypocreomycetidae</taxon>
        <taxon>Hypocreales</taxon>
        <taxon>Nectriaceae</taxon>
        <taxon>Fusarium</taxon>
        <taxon>Fusarium fujikuroi species complex</taxon>
    </lineage>
</organism>
<evidence type="ECO:0000313" key="2">
    <source>
        <dbReference type="EMBL" id="CZR46369.1"/>
    </source>
</evidence>
<evidence type="ECO:0000256" key="1">
    <source>
        <dbReference type="SAM" id="MobiDB-lite"/>
    </source>
</evidence>
<reference evidence="3" key="1">
    <citation type="journal article" date="2016" name="Genome Biol. Evol.">
        <title>Comparative 'omics' of the Fusarium fujikuroi species complex highlights differences in genetic potential and metabolite synthesis.</title>
        <authorList>
            <person name="Niehaus E.-M."/>
            <person name="Muensterkoetter M."/>
            <person name="Proctor R.H."/>
            <person name="Brown D.W."/>
            <person name="Sharon A."/>
            <person name="Idan Y."/>
            <person name="Oren-Young L."/>
            <person name="Sieber C.M."/>
            <person name="Novak O."/>
            <person name="Pencik A."/>
            <person name="Tarkowska D."/>
            <person name="Hromadova K."/>
            <person name="Freeman S."/>
            <person name="Maymon M."/>
            <person name="Elazar M."/>
            <person name="Youssef S.A."/>
            <person name="El-Shabrawy E.S.M."/>
            <person name="Shalaby A.B.A."/>
            <person name="Houterman P."/>
            <person name="Brock N.L."/>
            <person name="Burkhardt I."/>
            <person name="Tsavkelova E.A."/>
            <person name="Dickschat J.S."/>
            <person name="Galuszka P."/>
            <person name="Gueldener U."/>
            <person name="Tudzynski B."/>
        </authorList>
    </citation>
    <scope>NUCLEOTIDE SEQUENCE [LARGE SCALE GENOMIC DNA]</scope>
    <source>
        <strain evidence="3">ET1</strain>
    </source>
</reference>
<keyword evidence="3" id="KW-1185">Reference proteome</keyword>
<evidence type="ECO:0000313" key="3">
    <source>
        <dbReference type="Proteomes" id="UP000183971"/>
    </source>
</evidence>
<proteinExistence type="predicted"/>
<dbReference type="EMBL" id="FJOF01000010">
    <property type="protein sequence ID" value="CZR46369.1"/>
    <property type="molecule type" value="Genomic_DNA"/>
</dbReference>
<name>A0A1L7W134_FUSPR</name>
<accession>A0A1L7W134</accession>
<comment type="caution">
    <text evidence="2">The sequence shown here is derived from an EMBL/GenBank/DDBJ whole genome shotgun (WGS) entry which is preliminary data.</text>
</comment>